<proteinExistence type="predicted"/>
<comment type="caution">
    <text evidence="1">The sequence shown here is derived from an EMBL/GenBank/DDBJ whole genome shotgun (WGS) entry which is preliminary data.</text>
</comment>
<name>A0A848FYJ0_9RHOO</name>
<dbReference type="RefSeq" id="WP_169144614.1">
    <property type="nucleotide sequence ID" value="NZ_JABBGA010000002.1"/>
</dbReference>
<evidence type="ECO:0000313" key="1">
    <source>
        <dbReference type="EMBL" id="NML24978.1"/>
    </source>
</evidence>
<dbReference type="GO" id="GO:0016787">
    <property type="term" value="F:hydrolase activity"/>
    <property type="evidence" value="ECO:0007669"/>
    <property type="project" value="UniProtKB-KW"/>
</dbReference>
<dbReference type="SUPFAM" id="SSF55811">
    <property type="entry name" value="Nudix"/>
    <property type="match status" value="1"/>
</dbReference>
<dbReference type="Gene3D" id="3.90.79.10">
    <property type="entry name" value="Nucleoside Triphosphate Pyrophosphohydrolase"/>
    <property type="match status" value="1"/>
</dbReference>
<reference evidence="1 2" key="1">
    <citation type="submission" date="2020-04" db="EMBL/GenBank/DDBJ databases">
        <title>Zoogloea sp. G-4-1-14 isolated from soil.</title>
        <authorList>
            <person name="Dahal R.H."/>
        </authorList>
    </citation>
    <scope>NUCLEOTIDE SEQUENCE [LARGE SCALE GENOMIC DNA]</scope>
    <source>
        <strain evidence="1 2">G-4-1-14</strain>
    </source>
</reference>
<dbReference type="InterPro" id="IPR015797">
    <property type="entry name" value="NUDIX_hydrolase-like_dom_sf"/>
</dbReference>
<organism evidence="1 2">
    <name type="scientific">Zoogloea dura</name>
    <dbReference type="NCBI Taxonomy" id="2728840"/>
    <lineage>
        <taxon>Bacteria</taxon>
        <taxon>Pseudomonadati</taxon>
        <taxon>Pseudomonadota</taxon>
        <taxon>Betaproteobacteria</taxon>
        <taxon>Rhodocyclales</taxon>
        <taxon>Zoogloeaceae</taxon>
        <taxon>Zoogloea</taxon>
    </lineage>
</organism>
<protein>
    <submittedName>
        <fullName evidence="1">NUDIX hydrolase</fullName>
    </submittedName>
</protein>
<gene>
    <name evidence="1" type="ORF">HHL15_04455</name>
</gene>
<dbReference type="AlphaFoldDB" id="A0A848FYJ0"/>
<keyword evidence="2" id="KW-1185">Reference proteome</keyword>
<sequence>MNGVSPEALQAAIATIRDAVGSATRGLPEEVFLLASSLTPMINVDLLIQDEDGRSLLTWRHDRFYGPGWHIPGGIIRFKESAASRIAAVAAGELGASVSAGSTPIGLHEITNPNRDIRGHFISLLYACRLSSPLDEARRFSAEAPRNGDWAWHDRAPDDLIAQQRIYIPDINRSRHTTAGEAGQ</sequence>
<accession>A0A848FYJ0</accession>
<dbReference type="Proteomes" id="UP000580043">
    <property type="component" value="Unassembled WGS sequence"/>
</dbReference>
<keyword evidence="1" id="KW-0378">Hydrolase</keyword>
<evidence type="ECO:0000313" key="2">
    <source>
        <dbReference type="Proteomes" id="UP000580043"/>
    </source>
</evidence>
<dbReference type="EMBL" id="JABBGA010000002">
    <property type="protein sequence ID" value="NML24978.1"/>
    <property type="molecule type" value="Genomic_DNA"/>
</dbReference>